<keyword evidence="2" id="KW-1185">Reference proteome</keyword>
<dbReference type="Proteomes" id="UP001384579">
    <property type="component" value="Unassembled WGS sequence"/>
</dbReference>
<gene>
    <name evidence="1" type="ORF">WMG39_06475</name>
</gene>
<sequence length="124" mass="13915">MILQNRLKSHSNSAGIQVIKDYQELQNVECFPGLLNQVFMNILINAIDALEERDNQETMQECDRPPSTITIRTYLTAGGFVAVSIADNGGGYQNLLGLGCLTHFSPLNLWVRGLVWGYRFLIQL</sequence>
<reference evidence="1 2" key="1">
    <citation type="journal article" date="2020" name="Harmful Algae">
        <title>Molecular and morphological characterization of a novel dihydroanatoxin-a producing Microcoleus species (cyanobacteria) from the Russian River, California, USA.</title>
        <authorList>
            <person name="Conklin K.Y."/>
            <person name="Stancheva R."/>
            <person name="Otten T.G."/>
            <person name="Fadness R."/>
            <person name="Boyer G.L."/>
            <person name="Read B."/>
            <person name="Zhang X."/>
            <person name="Sheath R.G."/>
        </authorList>
    </citation>
    <scope>NUCLEOTIDE SEQUENCE [LARGE SCALE GENOMIC DNA]</scope>
    <source>
        <strain evidence="1 2">PTRS2</strain>
    </source>
</reference>
<comment type="caution">
    <text evidence="1">The sequence shown here is derived from an EMBL/GenBank/DDBJ whole genome shotgun (WGS) entry which is preliminary data.</text>
</comment>
<dbReference type="EMBL" id="JBBLXS010000055">
    <property type="protein sequence ID" value="MEK0184499.1"/>
    <property type="molecule type" value="Genomic_DNA"/>
</dbReference>
<dbReference type="SUPFAM" id="SSF55874">
    <property type="entry name" value="ATPase domain of HSP90 chaperone/DNA topoisomerase II/histidine kinase"/>
    <property type="match status" value="1"/>
</dbReference>
<organism evidence="1 2">
    <name type="scientific">Microcoleus anatoxicus PTRS2</name>
    <dbReference type="NCBI Taxonomy" id="2705321"/>
    <lineage>
        <taxon>Bacteria</taxon>
        <taxon>Bacillati</taxon>
        <taxon>Cyanobacteriota</taxon>
        <taxon>Cyanophyceae</taxon>
        <taxon>Oscillatoriophycideae</taxon>
        <taxon>Oscillatoriales</taxon>
        <taxon>Microcoleaceae</taxon>
        <taxon>Microcoleus</taxon>
        <taxon>Microcoleus anatoxicus</taxon>
    </lineage>
</organism>
<evidence type="ECO:0000313" key="2">
    <source>
        <dbReference type="Proteomes" id="UP001384579"/>
    </source>
</evidence>
<dbReference type="InterPro" id="IPR036890">
    <property type="entry name" value="HATPase_C_sf"/>
</dbReference>
<dbReference type="Gene3D" id="3.30.565.10">
    <property type="entry name" value="Histidine kinase-like ATPase, C-terminal domain"/>
    <property type="match status" value="1"/>
</dbReference>
<evidence type="ECO:0000313" key="1">
    <source>
        <dbReference type="EMBL" id="MEK0184499.1"/>
    </source>
</evidence>
<name>A0ABU8YJH5_9CYAN</name>
<accession>A0ABU8YJH5</accession>
<protein>
    <submittedName>
        <fullName evidence="1">Uncharacterized protein</fullName>
    </submittedName>
</protein>
<proteinExistence type="predicted"/>